<dbReference type="Proteomes" id="UP000545493">
    <property type="component" value="Unassembled WGS sequence"/>
</dbReference>
<comment type="caution">
    <text evidence="1">The sequence shown here is derived from an EMBL/GenBank/DDBJ whole genome shotgun (WGS) entry which is preliminary data.</text>
</comment>
<gene>
    <name evidence="1" type="ORF">FHU38_000110</name>
</gene>
<sequence>METCDKQLPRFLPPGWTLIVKDGSNPTGRKYVGQEAEK</sequence>
<organism evidence="1 2">
    <name type="scientific">Saccharomonospora amisosensis</name>
    <dbReference type="NCBI Taxonomy" id="1128677"/>
    <lineage>
        <taxon>Bacteria</taxon>
        <taxon>Bacillati</taxon>
        <taxon>Actinomycetota</taxon>
        <taxon>Actinomycetes</taxon>
        <taxon>Pseudonocardiales</taxon>
        <taxon>Pseudonocardiaceae</taxon>
        <taxon>Saccharomonospora</taxon>
    </lineage>
</organism>
<keyword evidence="2" id="KW-1185">Reference proteome</keyword>
<proteinExistence type="predicted"/>
<evidence type="ECO:0000313" key="1">
    <source>
        <dbReference type="EMBL" id="NIJ09766.1"/>
    </source>
</evidence>
<dbReference type="AlphaFoldDB" id="A0A7X5UKP8"/>
<name>A0A7X5UKP8_9PSEU</name>
<evidence type="ECO:0000313" key="2">
    <source>
        <dbReference type="Proteomes" id="UP000545493"/>
    </source>
</evidence>
<protein>
    <submittedName>
        <fullName evidence="1">Uncharacterized protein</fullName>
    </submittedName>
</protein>
<accession>A0A7X5UKP8</accession>
<dbReference type="EMBL" id="JAAOYM010000001">
    <property type="protein sequence ID" value="NIJ09766.1"/>
    <property type="molecule type" value="Genomic_DNA"/>
</dbReference>
<reference evidence="1 2" key="1">
    <citation type="submission" date="2020-03" db="EMBL/GenBank/DDBJ databases">
        <title>Sequencing the genomes of 1000 actinobacteria strains.</title>
        <authorList>
            <person name="Klenk H.-P."/>
        </authorList>
    </citation>
    <scope>NUCLEOTIDE SEQUENCE [LARGE SCALE GENOMIC DNA]</scope>
    <source>
        <strain evidence="1 2">DSM 45685</strain>
    </source>
</reference>